<evidence type="ECO:0000313" key="1">
    <source>
        <dbReference type="EMBL" id="KLO19267.1"/>
    </source>
</evidence>
<keyword evidence="2" id="KW-1185">Reference proteome</keyword>
<name>A0A0H2S4W9_9AGAM</name>
<gene>
    <name evidence="1" type="ORF">SCHPADRAFT_84660</name>
</gene>
<dbReference type="Proteomes" id="UP000053477">
    <property type="component" value="Unassembled WGS sequence"/>
</dbReference>
<dbReference type="EMBL" id="KQ085888">
    <property type="protein sequence ID" value="KLO19267.1"/>
    <property type="molecule type" value="Genomic_DNA"/>
</dbReference>
<dbReference type="OrthoDB" id="3059868at2759"/>
<accession>A0A0H2S4W9</accession>
<proteinExistence type="predicted"/>
<protein>
    <submittedName>
        <fullName evidence="1">Uncharacterized protein</fullName>
    </submittedName>
</protein>
<reference evidence="1 2" key="1">
    <citation type="submission" date="2015-04" db="EMBL/GenBank/DDBJ databases">
        <title>Complete genome sequence of Schizopora paradoxa KUC8140, a cosmopolitan wood degrader in East Asia.</title>
        <authorList>
            <consortium name="DOE Joint Genome Institute"/>
            <person name="Min B."/>
            <person name="Park H."/>
            <person name="Jang Y."/>
            <person name="Kim J.-J."/>
            <person name="Kim K.H."/>
            <person name="Pangilinan J."/>
            <person name="Lipzen A."/>
            <person name="Riley R."/>
            <person name="Grigoriev I.V."/>
            <person name="Spatafora J.W."/>
            <person name="Choi I.-G."/>
        </authorList>
    </citation>
    <scope>NUCLEOTIDE SEQUENCE [LARGE SCALE GENOMIC DNA]</scope>
    <source>
        <strain evidence="1 2">KUC8140</strain>
    </source>
</reference>
<dbReference type="AlphaFoldDB" id="A0A0H2S4W9"/>
<organism evidence="1 2">
    <name type="scientific">Schizopora paradoxa</name>
    <dbReference type="NCBI Taxonomy" id="27342"/>
    <lineage>
        <taxon>Eukaryota</taxon>
        <taxon>Fungi</taxon>
        <taxon>Dikarya</taxon>
        <taxon>Basidiomycota</taxon>
        <taxon>Agaricomycotina</taxon>
        <taxon>Agaricomycetes</taxon>
        <taxon>Hymenochaetales</taxon>
        <taxon>Schizoporaceae</taxon>
        <taxon>Schizopora</taxon>
    </lineage>
</organism>
<sequence length="237" mass="26834">MQEIARALMGEAEVDVCLAVCVEPLAKGGDRGNSKGSSHRSSFFTKSVPSSEHETAYSQRRRFSALSKSMFICPSLDYVSRYHIPDFLRALQLAFRSDKRALAYLSFTTCENPPSIFSFKHMCISKLFMRKHKRDATLQKTSSPLFNRLHPILARLTSGPAALTMCNVQNVSSKYAAELDKYAERLVYDPDTRTAFIKKAGIQAWREERLYLSWESALLKEGLISRWVLLMGKGYGN</sequence>
<evidence type="ECO:0000313" key="2">
    <source>
        <dbReference type="Proteomes" id="UP000053477"/>
    </source>
</evidence>
<dbReference type="InParanoid" id="A0A0H2S4W9"/>